<feature type="chain" id="PRO_5020717781" description="Phosphatidylglycerol/phosphatidylinositol transfer protein" evidence="8">
    <location>
        <begin position="20"/>
        <end position="320"/>
    </location>
</feature>
<dbReference type="EMBL" id="SPNW01000013">
    <property type="protein sequence ID" value="TIA91255.1"/>
    <property type="molecule type" value="Genomic_DNA"/>
</dbReference>
<dbReference type="GO" id="GO:0032934">
    <property type="term" value="F:sterol binding"/>
    <property type="evidence" value="ECO:0007669"/>
    <property type="project" value="InterPro"/>
</dbReference>
<dbReference type="PANTHER" id="PTHR11306:SF0">
    <property type="entry name" value="PHOSPHATIDYLGLYCEROL_PHOSPHATIDYLINOSITOL TRANSFER PROTEIN"/>
    <property type="match status" value="1"/>
</dbReference>
<organism evidence="10 11">
    <name type="scientific">Wallemia hederae</name>
    <dbReference type="NCBI Taxonomy" id="1540922"/>
    <lineage>
        <taxon>Eukaryota</taxon>
        <taxon>Fungi</taxon>
        <taxon>Dikarya</taxon>
        <taxon>Basidiomycota</taxon>
        <taxon>Wallemiomycotina</taxon>
        <taxon>Wallemiomycetes</taxon>
        <taxon>Wallemiales</taxon>
        <taxon>Wallemiaceae</taxon>
        <taxon>Wallemia</taxon>
    </lineage>
</organism>
<dbReference type="SMART" id="SM00737">
    <property type="entry name" value="ML"/>
    <property type="match status" value="2"/>
</dbReference>
<evidence type="ECO:0000256" key="3">
    <source>
        <dbReference type="ARBA" id="ARBA00011245"/>
    </source>
</evidence>
<dbReference type="GO" id="GO:0032366">
    <property type="term" value="P:intracellular sterol transport"/>
    <property type="evidence" value="ECO:0007669"/>
    <property type="project" value="InterPro"/>
</dbReference>
<dbReference type="Gene3D" id="2.70.220.10">
    <property type="entry name" value="Ganglioside GM2 activator"/>
    <property type="match status" value="1"/>
</dbReference>
<dbReference type="InterPro" id="IPR003172">
    <property type="entry name" value="ML_dom"/>
</dbReference>
<dbReference type="CDD" id="cd00917">
    <property type="entry name" value="PG-PI_TP"/>
    <property type="match status" value="1"/>
</dbReference>
<keyword evidence="11" id="KW-1185">Reference proteome</keyword>
<proteinExistence type="inferred from homology"/>
<dbReference type="Pfam" id="PF02221">
    <property type="entry name" value="E1_DerP2_DerF2"/>
    <property type="match status" value="2"/>
</dbReference>
<evidence type="ECO:0000259" key="9">
    <source>
        <dbReference type="SMART" id="SM00737"/>
    </source>
</evidence>
<protein>
    <recommendedName>
        <fullName evidence="4">Phosphatidylglycerol/phosphatidylinositol transfer protein</fullName>
    </recommendedName>
</protein>
<dbReference type="Proteomes" id="UP000310189">
    <property type="component" value="Unassembled WGS sequence"/>
</dbReference>
<dbReference type="InterPro" id="IPR036846">
    <property type="entry name" value="GM2-AP_sf"/>
</dbReference>
<name>A0A4T0FT69_9BASI</name>
<keyword evidence="5" id="KW-0813">Transport</keyword>
<sequence length="320" mass="34134">MIKKFTAILILAAAAAVTAMVDTSDYEYMDVLSFDQSVLYLGDDAAKDVDVLSKWSWNDCGGDDDALKLTKLDVSPDPPQSGRNLTIDAAGVVNRYIGEGAYADVAVKLGYITLYSTRYDLCKEAHDADAQIQCPVEKGERAIKQNVELPSHIPPGEACGILTLICLLVVLISAVLSQDDGATLTTSEPVQTKVKEIKDCGTTSAITFDDATGDNLKNITMNVAEEVDSATLTYSVVEQGLKLLSFDGDFCTYLAKSGISCPVSPGSYQVDVSNDSSVINSSPSNYTLNIDIHNGATELGCADVSFQTPQSPETVTNLNN</sequence>
<evidence type="ECO:0000256" key="8">
    <source>
        <dbReference type="SAM" id="SignalP"/>
    </source>
</evidence>
<reference evidence="10 11" key="1">
    <citation type="submission" date="2019-03" db="EMBL/GenBank/DDBJ databases">
        <title>Sequencing 23 genomes of Wallemia ichthyophaga.</title>
        <authorList>
            <person name="Gostincar C."/>
        </authorList>
    </citation>
    <scope>NUCLEOTIDE SEQUENCE [LARGE SCALE GENOMIC DNA]</scope>
    <source>
        <strain evidence="10 11">EXF-5753</strain>
    </source>
</reference>
<evidence type="ECO:0000256" key="7">
    <source>
        <dbReference type="ARBA" id="ARBA00023055"/>
    </source>
</evidence>
<evidence type="ECO:0000256" key="6">
    <source>
        <dbReference type="ARBA" id="ARBA00022729"/>
    </source>
</evidence>
<evidence type="ECO:0000313" key="10">
    <source>
        <dbReference type="EMBL" id="TIA91255.1"/>
    </source>
</evidence>
<comment type="similarity">
    <text evidence="2">Belongs to the NPC2 family.</text>
</comment>
<feature type="domain" description="MD-2-related lipid-recognition" evidence="9">
    <location>
        <begin position="197"/>
        <end position="306"/>
    </location>
</feature>
<evidence type="ECO:0000256" key="4">
    <source>
        <dbReference type="ARBA" id="ARBA00016056"/>
    </source>
</evidence>
<keyword evidence="6 8" id="KW-0732">Signal</keyword>
<dbReference type="SUPFAM" id="SSF81296">
    <property type="entry name" value="E set domains"/>
    <property type="match status" value="1"/>
</dbReference>
<dbReference type="PANTHER" id="PTHR11306">
    <property type="entry name" value="NIEMANN PICK TYPE C2 PROTEIN NPC2-RELATED"/>
    <property type="match status" value="1"/>
</dbReference>
<dbReference type="InterPro" id="IPR033917">
    <property type="entry name" value="ML_PG-PI_TP"/>
</dbReference>
<dbReference type="InterPro" id="IPR039670">
    <property type="entry name" value="NPC2-like"/>
</dbReference>
<dbReference type="InterPro" id="IPR014756">
    <property type="entry name" value="Ig_E-set"/>
</dbReference>
<comment type="subunit">
    <text evidence="3">Monomer.</text>
</comment>
<comment type="caution">
    <text evidence="10">The sequence shown here is derived from an EMBL/GenBank/DDBJ whole genome shotgun (WGS) entry which is preliminary data.</text>
</comment>
<evidence type="ECO:0000256" key="5">
    <source>
        <dbReference type="ARBA" id="ARBA00022448"/>
    </source>
</evidence>
<accession>A0A4T0FT69</accession>
<evidence type="ECO:0000256" key="1">
    <source>
        <dbReference type="ARBA" id="ARBA00002053"/>
    </source>
</evidence>
<feature type="signal peptide" evidence="8">
    <location>
        <begin position="1"/>
        <end position="19"/>
    </location>
</feature>
<feature type="domain" description="MD-2-related lipid-recognition" evidence="9">
    <location>
        <begin position="57"/>
        <end position="171"/>
    </location>
</feature>
<evidence type="ECO:0000256" key="2">
    <source>
        <dbReference type="ARBA" id="ARBA00006370"/>
    </source>
</evidence>
<dbReference type="AlphaFoldDB" id="A0A4T0FT69"/>
<dbReference type="OrthoDB" id="6409159at2759"/>
<keyword evidence="7" id="KW-0445">Lipid transport</keyword>
<evidence type="ECO:0000313" key="11">
    <source>
        <dbReference type="Proteomes" id="UP000310189"/>
    </source>
</evidence>
<comment type="function">
    <text evidence="1">Catalyzes the intermembrane transfer of phosphatidylglycerol and phosphatidylinositol.</text>
</comment>
<gene>
    <name evidence="10" type="ORF">E3P99_01180</name>
</gene>